<evidence type="ECO:0000313" key="4">
    <source>
        <dbReference type="EMBL" id="GBM03785.1"/>
    </source>
</evidence>
<feature type="non-terminal residue" evidence="4">
    <location>
        <position position="1"/>
    </location>
</feature>
<evidence type="ECO:0000259" key="3">
    <source>
        <dbReference type="PROSITE" id="PS50850"/>
    </source>
</evidence>
<dbReference type="PROSITE" id="PS50850">
    <property type="entry name" value="MFS"/>
    <property type="match status" value="1"/>
</dbReference>
<keyword evidence="2" id="KW-1133">Transmembrane helix</keyword>
<keyword evidence="2" id="KW-0472">Membrane</keyword>
<feature type="non-terminal residue" evidence="4">
    <location>
        <position position="51"/>
    </location>
</feature>
<comment type="subcellular location">
    <subcellularLocation>
        <location evidence="1">Membrane</location>
        <topology evidence="1">Multi-pass membrane protein</topology>
    </subcellularLocation>
</comment>
<dbReference type="Proteomes" id="UP000499080">
    <property type="component" value="Unassembled WGS sequence"/>
</dbReference>
<dbReference type="SUPFAM" id="SSF103473">
    <property type="entry name" value="MFS general substrate transporter"/>
    <property type="match status" value="1"/>
</dbReference>
<organism evidence="4 5">
    <name type="scientific">Araneus ventricosus</name>
    <name type="common">Orbweaver spider</name>
    <name type="synonym">Epeira ventricosa</name>
    <dbReference type="NCBI Taxonomy" id="182803"/>
    <lineage>
        <taxon>Eukaryota</taxon>
        <taxon>Metazoa</taxon>
        <taxon>Ecdysozoa</taxon>
        <taxon>Arthropoda</taxon>
        <taxon>Chelicerata</taxon>
        <taxon>Arachnida</taxon>
        <taxon>Araneae</taxon>
        <taxon>Araneomorphae</taxon>
        <taxon>Entelegynae</taxon>
        <taxon>Araneoidea</taxon>
        <taxon>Araneidae</taxon>
        <taxon>Araneus</taxon>
    </lineage>
</organism>
<feature type="transmembrane region" description="Helical" evidence="2">
    <location>
        <begin position="12"/>
        <end position="37"/>
    </location>
</feature>
<dbReference type="EMBL" id="BGPR01163268">
    <property type="protein sequence ID" value="GBM03785.1"/>
    <property type="molecule type" value="Genomic_DNA"/>
</dbReference>
<proteinExistence type="predicted"/>
<sequence length="51" mass="5456">IGRRPVIVLSDAIAVIAALTCAFSTSYFMFVVCRFFIAAGVLGVDNTVFVL</sequence>
<evidence type="ECO:0000256" key="1">
    <source>
        <dbReference type="ARBA" id="ARBA00004141"/>
    </source>
</evidence>
<dbReference type="InterPro" id="IPR036259">
    <property type="entry name" value="MFS_trans_sf"/>
</dbReference>
<gene>
    <name evidence="4" type="ORF">AVEN_205909_1</name>
</gene>
<accession>A0A4Y2CKG8</accession>
<reference evidence="4 5" key="1">
    <citation type="journal article" date="2019" name="Sci. Rep.">
        <title>Orb-weaving spider Araneus ventricosus genome elucidates the spidroin gene catalogue.</title>
        <authorList>
            <person name="Kono N."/>
            <person name="Nakamura H."/>
            <person name="Ohtoshi R."/>
            <person name="Moran D.A.P."/>
            <person name="Shinohara A."/>
            <person name="Yoshida Y."/>
            <person name="Fujiwara M."/>
            <person name="Mori M."/>
            <person name="Tomita M."/>
            <person name="Arakawa K."/>
        </authorList>
    </citation>
    <scope>NUCLEOTIDE SEQUENCE [LARGE SCALE GENOMIC DNA]</scope>
</reference>
<feature type="domain" description="Major facilitator superfamily (MFS) profile" evidence="3">
    <location>
        <begin position="1"/>
        <end position="51"/>
    </location>
</feature>
<protein>
    <recommendedName>
        <fullName evidence="3">Major facilitator superfamily (MFS) profile domain-containing protein</fullName>
    </recommendedName>
</protein>
<dbReference type="InterPro" id="IPR020846">
    <property type="entry name" value="MFS_dom"/>
</dbReference>
<evidence type="ECO:0000313" key="5">
    <source>
        <dbReference type="Proteomes" id="UP000499080"/>
    </source>
</evidence>
<evidence type="ECO:0000256" key="2">
    <source>
        <dbReference type="SAM" id="Phobius"/>
    </source>
</evidence>
<keyword evidence="2" id="KW-0812">Transmembrane</keyword>
<dbReference type="GO" id="GO:0022857">
    <property type="term" value="F:transmembrane transporter activity"/>
    <property type="evidence" value="ECO:0007669"/>
    <property type="project" value="InterPro"/>
</dbReference>
<comment type="caution">
    <text evidence="4">The sequence shown here is derived from an EMBL/GenBank/DDBJ whole genome shotgun (WGS) entry which is preliminary data.</text>
</comment>
<name>A0A4Y2CKG8_ARAVE</name>
<dbReference type="OrthoDB" id="8049622at2759"/>
<dbReference type="GO" id="GO:0016020">
    <property type="term" value="C:membrane"/>
    <property type="evidence" value="ECO:0007669"/>
    <property type="project" value="UniProtKB-SubCell"/>
</dbReference>
<dbReference type="Gene3D" id="1.20.1250.20">
    <property type="entry name" value="MFS general substrate transporter like domains"/>
    <property type="match status" value="1"/>
</dbReference>
<keyword evidence="5" id="KW-1185">Reference proteome</keyword>
<dbReference type="AlphaFoldDB" id="A0A4Y2CKG8"/>